<name>A0A0B2A4Y6_9MICO</name>
<gene>
    <name evidence="5" type="ORF">LK09_14630</name>
</gene>
<comment type="similarity">
    <text evidence="1">Belongs to the bacterial solute-binding protein 1 family.</text>
</comment>
<evidence type="ECO:0000313" key="6">
    <source>
        <dbReference type="Proteomes" id="UP000031030"/>
    </source>
</evidence>
<dbReference type="AlphaFoldDB" id="A0A0B2A4Y6"/>
<dbReference type="Pfam" id="PF01547">
    <property type="entry name" value="SBP_bac_1"/>
    <property type="match status" value="1"/>
</dbReference>
<dbReference type="PANTHER" id="PTHR43649:SF34">
    <property type="entry name" value="ABC TRANSPORTER PERIPLASMIC-BINDING PROTEIN YCJN-RELATED"/>
    <property type="match status" value="1"/>
</dbReference>
<dbReference type="PROSITE" id="PS51257">
    <property type="entry name" value="PROKAR_LIPOPROTEIN"/>
    <property type="match status" value="1"/>
</dbReference>
<dbReference type="InterPro" id="IPR006059">
    <property type="entry name" value="SBP"/>
</dbReference>
<dbReference type="PANTHER" id="PTHR43649">
    <property type="entry name" value="ARABINOSE-BINDING PROTEIN-RELATED"/>
    <property type="match status" value="1"/>
</dbReference>
<dbReference type="InterPro" id="IPR050490">
    <property type="entry name" value="Bact_solute-bd_prot1"/>
</dbReference>
<accession>A0A0B2A4Y6</accession>
<sequence length="428" mass="45081">MRPGGRSATTASAVAIAAVAAITLSGCGAGGTSSSGPKTLTVLVEAGGHAELQPIADLYKKDKGTTVKFVELPYNGLYNRVNSELSSGSISFDVAALDAIWLPAFKDGLTSLNSFFTAEVKSDNFPAILDEAKGGGSNYVGVPAFANSEIVYYRTDLFNNAKNKTAFQSEFGYPLAAPTTWQQYSDIAKFFTKGSLYGTGLPGAVETQYLSTLSQAGEKNMVLNPAGTASTLGDSYSLKALDYYTSLVKYAPPGTAAADWNAVQNQFYQGKTAMMQFWAHAYRQVPTSSPVYGKIGVAALPAGPAGIAGVPGPFYLSIPKAGKNPTAAMDFVKFAYDHQALSATTSLGLVARISVLKQFEDKPGYAAYRPMIETLSAPATISRPSSPHWQNIVDNALVPMLQKAVVPGANNSQLLQAAAQQVNSIVSK</sequence>
<protein>
    <submittedName>
        <fullName evidence="5">Sugar ABC transporter substrate-binding protein</fullName>
    </submittedName>
</protein>
<evidence type="ECO:0000313" key="5">
    <source>
        <dbReference type="EMBL" id="KHK96652.1"/>
    </source>
</evidence>
<keyword evidence="3 4" id="KW-0732">Signal</keyword>
<feature type="signal peptide" evidence="4">
    <location>
        <begin position="1"/>
        <end position="20"/>
    </location>
</feature>
<keyword evidence="2" id="KW-0813">Transport</keyword>
<reference evidence="5 6" key="1">
    <citation type="submission" date="2014-11" db="EMBL/GenBank/DDBJ databases">
        <title>Genome sequence of Microbacterium mangrovi MUSC 115(T).</title>
        <authorList>
            <person name="Lee L.-H."/>
        </authorList>
    </citation>
    <scope>NUCLEOTIDE SEQUENCE [LARGE SCALE GENOMIC DNA]</scope>
    <source>
        <strain evidence="5 6">MUSC 115</strain>
    </source>
</reference>
<keyword evidence="6" id="KW-1185">Reference proteome</keyword>
<organism evidence="5 6">
    <name type="scientific">Microbacterium mangrovi</name>
    <dbReference type="NCBI Taxonomy" id="1348253"/>
    <lineage>
        <taxon>Bacteria</taxon>
        <taxon>Bacillati</taxon>
        <taxon>Actinomycetota</taxon>
        <taxon>Actinomycetes</taxon>
        <taxon>Micrococcales</taxon>
        <taxon>Microbacteriaceae</taxon>
        <taxon>Microbacterium</taxon>
    </lineage>
</organism>
<dbReference type="SUPFAM" id="SSF53850">
    <property type="entry name" value="Periplasmic binding protein-like II"/>
    <property type="match status" value="1"/>
</dbReference>
<evidence type="ECO:0000256" key="3">
    <source>
        <dbReference type="ARBA" id="ARBA00022729"/>
    </source>
</evidence>
<evidence type="ECO:0000256" key="1">
    <source>
        <dbReference type="ARBA" id="ARBA00008520"/>
    </source>
</evidence>
<dbReference type="Gene3D" id="3.40.190.10">
    <property type="entry name" value="Periplasmic binding protein-like II"/>
    <property type="match status" value="2"/>
</dbReference>
<comment type="caution">
    <text evidence="5">The sequence shown here is derived from an EMBL/GenBank/DDBJ whole genome shotgun (WGS) entry which is preliminary data.</text>
</comment>
<feature type="chain" id="PRO_5038347090" evidence="4">
    <location>
        <begin position="21"/>
        <end position="428"/>
    </location>
</feature>
<dbReference type="Proteomes" id="UP000031030">
    <property type="component" value="Unassembled WGS sequence"/>
</dbReference>
<dbReference type="EMBL" id="JTDK01000014">
    <property type="protein sequence ID" value="KHK96652.1"/>
    <property type="molecule type" value="Genomic_DNA"/>
</dbReference>
<dbReference type="STRING" id="1348253.LK09_14630"/>
<dbReference type="CDD" id="cd13585">
    <property type="entry name" value="PBP2_TMBP_like"/>
    <property type="match status" value="1"/>
</dbReference>
<evidence type="ECO:0000256" key="4">
    <source>
        <dbReference type="SAM" id="SignalP"/>
    </source>
</evidence>
<proteinExistence type="inferred from homology"/>
<evidence type="ECO:0000256" key="2">
    <source>
        <dbReference type="ARBA" id="ARBA00022448"/>
    </source>
</evidence>